<dbReference type="PROSITE" id="PS50850">
    <property type="entry name" value="MFS"/>
    <property type="match status" value="1"/>
</dbReference>
<feature type="transmembrane region" description="Helical" evidence="6">
    <location>
        <begin position="265"/>
        <end position="284"/>
    </location>
</feature>
<dbReference type="SUPFAM" id="SSF103473">
    <property type="entry name" value="MFS general substrate transporter"/>
    <property type="match status" value="1"/>
</dbReference>
<accession>A0A8H5HJH7</accession>
<protein>
    <recommendedName>
        <fullName evidence="7">Major facilitator superfamily (MFS) profile domain-containing protein</fullName>
    </recommendedName>
</protein>
<dbReference type="Proteomes" id="UP000518752">
    <property type="component" value="Unassembled WGS sequence"/>
</dbReference>
<feature type="region of interest" description="Disordered" evidence="5">
    <location>
        <begin position="498"/>
        <end position="531"/>
    </location>
</feature>
<evidence type="ECO:0000256" key="3">
    <source>
        <dbReference type="ARBA" id="ARBA00022989"/>
    </source>
</evidence>
<feature type="transmembrane region" description="Helical" evidence="6">
    <location>
        <begin position="304"/>
        <end position="324"/>
    </location>
</feature>
<keyword evidence="2 6" id="KW-0812">Transmembrane</keyword>
<proteinExistence type="predicted"/>
<feature type="transmembrane region" description="Helical" evidence="6">
    <location>
        <begin position="443"/>
        <end position="462"/>
    </location>
</feature>
<evidence type="ECO:0000313" key="8">
    <source>
        <dbReference type="EMBL" id="KAF5384477.1"/>
    </source>
</evidence>
<dbReference type="Pfam" id="PF07690">
    <property type="entry name" value="MFS_1"/>
    <property type="match status" value="1"/>
</dbReference>
<dbReference type="PANTHER" id="PTHR23508:SF10">
    <property type="entry name" value="CARBOXYLIC ACID TRANSPORTER PROTEIN HOMOLOG"/>
    <property type="match status" value="1"/>
</dbReference>
<dbReference type="OrthoDB" id="5296287at2759"/>
<feature type="transmembrane region" description="Helical" evidence="6">
    <location>
        <begin position="110"/>
        <end position="129"/>
    </location>
</feature>
<organism evidence="8 9">
    <name type="scientific">Collybiopsis confluens</name>
    <dbReference type="NCBI Taxonomy" id="2823264"/>
    <lineage>
        <taxon>Eukaryota</taxon>
        <taxon>Fungi</taxon>
        <taxon>Dikarya</taxon>
        <taxon>Basidiomycota</taxon>
        <taxon>Agaricomycotina</taxon>
        <taxon>Agaricomycetes</taxon>
        <taxon>Agaricomycetidae</taxon>
        <taxon>Agaricales</taxon>
        <taxon>Marasmiineae</taxon>
        <taxon>Omphalotaceae</taxon>
        <taxon>Collybiopsis</taxon>
    </lineage>
</organism>
<reference evidence="8 9" key="1">
    <citation type="journal article" date="2020" name="ISME J.">
        <title>Uncovering the hidden diversity of litter-decomposition mechanisms in mushroom-forming fungi.</title>
        <authorList>
            <person name="Floudas D."/>
            <person name="Bentzer J."/>
            <person name="Ahren D."/>
            <person name="Johansson T."/>
            <person name="Persson P."/>
            <person name="Tunlid A."/>
        </authorList>
    </citation>
    <scope>NUCLEOTIDE SEQUENCE [LARGE SCALE GENOMIC DNA]</scope>
    <source>
        <strain evidence="8 9">CBS 406.79</strain>
    </source>
</reference>
<feature type="transmembrane region" description="Helical" evidence="6">
    <location>
        <begin position="336"/>
        <end position="365"/>
    </location>
</feature>
<evidence type="ECO:0000256" key="1">
    <source>
        <dbReference type="ARBA" id="ARBA00004141"/>
    </source>
</evidence>
<dbReference type="AlphaFoldDB" id="A0A8H5HJH7"/>
<feature type="domain" description="Major facilitator superfamily (MFS) profile" evidence="7">
    <location>
        <begin position="45"/>
        <end position="467"/>
    </location>
</feature>
<evidence type="ECO:0000256" key="6">
    <source>
        <dbReference type="SAM" id="Phobius"/>
    </source>
</evidence>
<keyword evidence="3 6" id="KW-1133">Transmembrane helix</keyword>
<keyword evidence="4 6" id="KW-0472">Membrane</keyword>
<keyword evidence="9" id="KW-1185">Reference proteome</keyword>
<sequence>MAPSVLSILWSNATKNLVPKRSEKTEIQKPLLKALAELSALQWLEFFTGWLAWTCDAVDFYSVSLSVTKLATQFGRSTADITQALTLTLLLRAVGAAILGIISDRFGRKIPLVLNLLLISVLELGAGFVQTYSQFLVLRSLFGIAMGGIWGLAASTSLENLPVETRGLASGVLQEGYAAGCIITGIIDLFLVPEQPHSWRALFWCAAGLSAFCAFIRLCLPESKVFLKAKRYARMKDEELGRKIGSKEKTMIFIRETRKMLRQHWLLCIYACLLMSGFNFLSHGSQDLFPTFIQTTKGLSSNDAALMTIIGLSGAIVGGAASGWSSQYIGRRLSMIIFILIGGLFIPLWILPSSFAGLALGAFWVQFGVQGAWGVIPIQLAEMSPPAFRATFPGVVYQIGNMVSSASAQIEATGGENIKTTITVPVSDTNPTGQKVVPNYGTVQGILIGCVAAFTIIITIFGPEKHGFQFEKHRAAFEEGGGDDDAVMNEDALDGRVRNSAIKAKTDDSNEFSGDEASDHEKATEEMIEIA</sequence>
<dbReference type="EMBL" id="JAACJN010000043">
    <property type="protein sequence ID" value="KAF5384477.1"/>
    <property type="molecule type" value="Genomic_DNA"/>
</dbReference>
<dbReference type="PANTHER" id="PTHR23508">
    <property type="entry name" value="CARBOXYLIC ACID TRANSPORTER PROTEIN HOMOLOG"/>
    <property type="match status" value="1"/>
</dbReference>
<name>A0A8H5HJH7_9AGAR</name>
<evidence type="ECO:0000256" key="2">
    <source>
        <dbReference type="ARBA" id="ARBA00022692"/>
    </source>
</evidence>
<evidence type="ECO:0000259" key="7">
    <source>
        <dbReference type="PROSITE" id="PS50850"/>
    </source>
</evidence>
<dbReference type="FunFam" id="1.20.1250.20:FF:000340">
    <property type="entry name" value="MFS transporter, SHS family, lactate transporter"/>
    <property type="match status" value="1"/>
</dbReference>
<comment type="caution">
    <text evidence="8">The sequence shown here is derived from an EMBL/GenBank/DDBJ whole genome shotgun (WGS) entry which is preliminary data.</text>
</comment>
<dbReference type="InterPro" id="IPR036259">
    <property type="entry name" value="MFS_trans_sf"/>
</dbReference>
<feature type="transmembrane region" description="Helical" evidence="6">
    <location>
        <begin position="176"/>
        <end position="193"/>
    </location>
</feature>
<dbReference type="GO" id="GO:0015355">
    <property type="term" value="F:secondary active monocarboxylate transmembrane transporter activity"/>
    <property type="evidence" value="ECO:0007669"/>
    <property type="project" value="TreeGrafter"/>
</dbReference>
<dbReference type="Gene3D" id="1.20.1250.20">
    <property type="entry name" value="MFS general substrate transporter like domains"/>
    <property type="match status" value="2"/>
</dbReference>
<evidence type="ECO:0000256" key="5">
    <source>
        <dbReference type="SAM" id="MobiDB-lite"/>
    </source>
</evidence>
<evidence type="ECO:0000256" key="4">
    <source>
        <dbReference type="ARBA" id="ARBA00023136"/>
    </source>
</evidence>
<dbReference type="GO" id="GO:0035879">
    <property type="term" value="P:plasma membrane lactate transport"/>
    <property type="evidence" value="ECO:0007669"/>
    <property type="project" value="TreeGrafter"/>
</dbReference>
<feature type="transmembrane region" description="Helical" evidence="6">
    <location>
        <begin position="199"/>
        <end position="220"/>
    </location>
</feature>
<feature type="transmembrane region" description="Helical" evidence="6">
    <location>
        <begin position="135"/>
        <end position="155"/>
    </location>
</feature>
<dbReference type="InterPro" id="IPR011701">
    <property type="entry name" value="MFS"/>
</dbReference>
<gene>
    <name evidence="8" type="ORF">D9757_006451</name>
</gene>
<evidence type="ECO:0000313" key="9">
    <source>
        <dbReference type="Proteomes" id="UP000518752"/>
    </source>
</evidence>
<dbReference type="GO" id="GO:0005886">
    <property type="term" value="C:plasma membrane"/>
    <property type="evidence" value="ECO:0007669"/>
    <property type="project" value="TreeGrafter"/>
</dbReference>
<feature type="transmembrane region" description="Helical" evidence="6">
    <location>
        <begin position="84"/>
        <end position="103"/>
    </location>
</feature>
<dbReference type="CDD" id="cd17316">
    <property type="entry name" value="MFS_SV2_like"/>
    <property type="match status" value="1"/>
</dbReference>
<dbReference type="InterPro" id="IPR020846">
    <property type="entry name" value="MFS_dom"/>
</dbReference>
<comment type="subcellular location">
    <subcellularLocation>
        <location evidence="1">Membrane</location>
        <topology evidence="1">Multi-pass membrane protein</topology>
    </subcellularLocation>
</comment>